<dbReference type="InterPro" id="IPR023780">
    <property type="entry name" value="Chromo_domain"/>
</dbReference>
<evidence type="ECO:0000313" key="7">
    <source>
        <dbReference type="Proteomes" id="UP001610432"/>
    </source>
</evidence>
<feature type="region of interest" description="Disordered" evidence="4">
    <location>
        <begin position="944"/>
        <end position="985"/>
    </location>
</feature>
<dbReference type="CDD" id="cd18966">
    <property type="entry name" value="chromodomain"/>
    <property type="match status" value="1"/>
</dbReference>
<feature type="compositionally biased region" description="Low complexity" evidence="4">
    <location>
        <begin position="495"/>
        <end position="506"/>
    </location>
</feature>
<accession>A0ABR4LW93</accession>
<evidence type="ECO:0000256" key="3">
    <source>
        <dbReference type="ARBA" id="ARBA00023242"/>
    </source>
</evidence>
<comment type="subunit">
    <text evidence="2">Component of the NuA4 histone acetyltransferase complex.</text>
</comment>
<feature type="region of interest" description="Disordered" evidence="4">
    <location>
        <begin position="125"/>
        <end position="198"/>
    </location>
</feature>
<feature type="region of interest" description="Disordered" evidence="4">
    <location>
        <begin position="495"/>
        <end position="582"/>
    </location>
</feature>
<dbReference type="EMBL" id="JBFXLQ010000012">
    <property type="protein sequence ID" value="KAL2868736.1"/>
    <property type="molecule type" value="Genomic_DNA"/>
</dbReference>
<comment type="subcellular location">
    <subcellularLocation>
        <location evidence="1">Nucleus</location>
    </subcellularLocation>
</comment>
<dbReference type="Pfam" id="PF00385">
    <property type="entry name" value="Chromo"/>
    <property type="match status" value="1"/>
</dbReference>
<dbReference type="PANTHER" id="PTHR22812">
    <property type="entry name" value="CHROMOBOX PROTEIN"/>
    <property type="match status" value="1"/>
</dbReference>
<evidence type="ECO:0000256" key="4">
    <source>
        <dbReference type="SAM" id="MobiDB-lite"/>
    </source>
</evidence>
<feature type="compositionally biased region" description="Low complexity" evidence="4">
    <location>
        <begin position="255"/>
        <end position="266"/>
    </location>
</feature>
<keyword evidence="3" id="KW-0539">Nucleus</keyword>
<feature type="compositionally biased region" description="Polar residues" evidence="4">
    <location>
        <begin position="507"/>
        <end position="523"/>
    </location>
</feature>
<organism evidence="6 7">
    <name type="scientific">Aspergillus lucknowensis</name>
    <dbReference type="NCBI Taxonomy" id="176173"/>
    <lineage>
        <taxon>Eukaryota</taxon>
        <taxon>Fungi</taxon>
        <taxon>Dikarya</taxon>
        <taxon>Ascomycota</taxon>
        <taxon>Pezizomycotina</taxon>
        <taxon>Eurotiomycetes</taxon>
        <taxon>Eurotiomycetidae</taxon>
        <taxon>Eurotiales</taxon>
        <taxon>Aspergillaceae</taxon>
        <taxon>Aspergillus</taxon>
        <taxon>Aspergillus subgen. Nidulantes</taxon>
    </lineage>
</organism>
<feature type="compositionally biased region" description="Low complexity" evidence="4">
    <location>
        <begin position="957"/>
        <end position="975"/>
    </location>
</feature>
<feature type="region of interest" description="Disordered" evidence="4">
    <location>
        <begin position="217"/>
        <end position="313"/>
    </location>
</feature>
<dbReference type="InterPro" id="IPR016197">
    <property type="entry name" value="Chromo-like_dom_sf"/>
</dbReference>
<dbReference type="PROSITE" id="PS50013">
    <property type="entry name" value="CHROMO_2"/>
    <property type="match status" value="1"/>
</dbReference>
<feature type="compositionally biased region" description="Polar residues" evidence="4">
    <location>
        <begin position="567"/>
        <end position="582"/>
    </location>
</feature>
<feature type="compositionally biased region" description="Polar residues" evidence="4">
    <location>
        <begin position="232"/>
        <end position="247"/>
    </location>
</feature>
<feature type="compositionally biased region" description="Polar residues" evidence="4">
    <location>
        <begin position="297"/>
        <end position="313"/>
    </location>
</feature>
<evidence type="ECO:0000256" key="1">
    <source>
        <dbReference type="ARBA" id="ARBA00004123"/>
    </source>
</evidence>
<evidence type="ECO:0000259" key="5">
    <source>
        <dbReference type="PROSITE" id="PS50013"/>
    </source>
</evidence>
<sequence>MGSVEEDEISITSTVESEQESEYEVEAILAEHGFPDGVRYLVQWAGYPLERCTWEPADAFTLNETLLEWGEKKRRITEGKEPAFDVAAWEARLIQLDRERTERRRRRAAKRRKIALSELSRRSDGISSIRKASSHKASHTSTAPASHSNTKVTSLGQIRRPQHGPATRKQPPVLFATSETPAEPIRPKKPPSTDAYKPFNTLSTRWKYEKLKNKEPAPNINQLDLRRPSEWDSVSSTNATQLGSSRLGTVRADATNSPTSTTISSPVLTHITQESPIASPWSNDNSRDKSKPEGNEPFQSHNRVSAPQKDSNILDSECFPDIPPRNPGPYAYLLNIPNRFWNPGEVYVSMYFGPEKHSIGNARLCGLDSHNGDKLKKTKVGKKIEVWFRYLCTLDEYQALCAHTQNTKYSNGWIEGFSDTEPKIRKAAKALQQNNLVAMAQINNTWRDVLLAYPPSSPHFGFLDAVSDGSSERYLNIALRSSLGSLDKLNVVDKSSSGARSSHSQSTEVNNTAKNGSFDSTRVTKPLGNPSVTHDSVRQLPPALPRLDTRQTSSSVASPISSTPFSQASAQTSNSITQGSSYFSSEPMDLDVQDRHAQAMGHGPPPNAAVDLDDVFHKTFGITFDKLATINSTDKPQRAEMFYIWFSEDSELVRTERDLMESFLKKRTDMLYTSRVEGDWEKFVATSKKTNMPCAILFHESFFEYHKIPSLRELLRRSMSCWSVSLSQPLKYLDGSIHLQRLFPHGGIILLTEDFMVREMDGTLVILEWFHGWTQKKFPGSWKMMVRPGVLTWLLERMELSDEPQKHKWLAMYHLLSQLGLSPSDDFVSNIEDDYVKTRVISPPTLPKYGSRTAEESPDIPKDVSQEYRNTDHLAEFFTGWCLLNAHHFRRFVMLTALEPLPRWANWQNLEVKRGSREFLQMFSIDYRAIWAKLKGSRSAWIPDQASYTPRTPKPPSDSSSGAQSASSAPHSQASFKHNYGQPYQ</sequence>
<dbReference type="GeneID" id="98144624"/>
<gene>
    <name evidence="6" type="ORF">BJX67DRAFT_35815</name>
</gene>
<reference evidence="6 7" key="1">
    <citation type="submission" date="2024-07" db="EMBL/GenBank/DDBJ databases">
        <title>Section-level genome sequencing and comparative genomics of Aspergillus sections Usti and Cavernicolus.</title>
        <authorList>
            <consortium name="Lawrence Berkeley National Laboratory"/>
            <person name="Nybo J.L."/>
            <person name="Vesth T.C."/>
            <person name="Theobald S."/>
            <person name="Frisvad J.C."/>
            <person name="Larsen T.O."/>
            <person name="Kjaerboelling I."/>
            <person name="Rothschild-Mancinelli K."/>
            <person name="Lyhne E.K."/>
            <person name="Kogle M.E."/>
            <person name="Barry K."/>
            <person name="Clum A."/>
            <person name="Na H."/>
            <person name="Ledsgaard L."/>
            <person name="Lin J."/>
            <person name="Lipzen A."/>
            <person name="Kuo A."/>
            <person name="Riley R."/>
            <person name="Mondo S."/>
            <person name="Labutti K."/>
            <person name="Haridas S."/>
            <person name="Pangalinan J."/>
            <person name="Salamov A.A."/>
            <person name="Simmons B.A."/>
            <person name="Magnuson J.K."/>
            <person name="Chen J."/>
            <person name="Drula E."/>
            <person name="Henrissat B."/>
            <person name="Wiebenga A."/>
            <person name="Lubbers R.J."/>
            <person name="Gomes A.C."/>
            <person name="Macurrencykelacurrency M.R."/>
            <person name="Stajich J."/>
            <person name="Grigoriev I.V."/>
            <person name="Mortensen U.H."/>
            <person name="De Vries R.P."/>
            <person name="Baker S.E."/>
            <person name="Andersen M.R."/>
        </authorList>
    </citation>
    <scope>NUCLEOTIDE SEQUENCE [LARGE SCALE GENOMIC DNA]</scope>
    <source>
        <strain evidence="6 7">CBS 449.75</strain>
    </source>
</reference>
<dbReference type="InterPro" id="IPR000953">
    <property type="entry name" value="Chromo/chromo_shadow_dom"/>
</dbReference>
<dbReference type="Gene3D" id="2.40.50.40">
    <property type="match status" value="1"/>
</dbReference>
<comment type="caution">
    <text evidence="6">The sequence shown here is derived from an EMBL/GenBank/DDBJ whole genome shotgun (WGS) entry which is preliminary data.</text>
</comment>
<feature type="compositionally biased region" description="Low complexity" evidence="4">
    <location>
        <begin position="552"/>
        <end position="566"/>
    </location>
</feature>
<protein>
    <recommendedName>
        <fullName evidence="5">Chromo domain-containing protein</fullName>
    </recommendedName>
</protein>
<feature type="compositionally biased region" description="Basic and acidic residues" evidence="4">
    <location>
        <begin position="285"/>
        <end position="294"/>
    </location>
</feature>
<evidence type="ECO:0000256" key="2">
    <source>
        <dbReference type="ARBA" id="ARBA00011353"/>
    </source>
</evidence>
<dbReference type="SMART" id="SM00298">
    <property type="entry name" value="CHROMO"/>
    <property type="match status" value="1"/>
</dbReference>
<feature type="domain" description="Chromo" evidence="5">
    <location>
        <begin position="23"/>
        <end position="82"/>
    </location>
</feature>
<proteinExistence type="predicted"/>
<dbReference type="Proteomes" id="UP001610432">
    <property type="component" value="Unassembled WGS sequence"/>
</dbReference>
<dbReference type="InterPro" id="IPR051219">
    <property type="entry name" value="Heterochromatin_chromo-domain"/>
</dbReference>
<feature type="compositionally biased region" description="Polar residues" evidence="4">
    <location>
        <begin position="270"/>
        <end position="284"/>
    </location>
</feature>
<name>A0ABR4LW93_9EURO</name>
<dbReference type="SUPFAM" id="SSF54160">
    <property type="entry name" value="Chromo domain-like"/>
    <property type="match status" value="1"/>
</dbReference>
<dbReference type="RefSeq" id="XP_070887715.1">
    <property type="nucleotide sequence ID" value="XM_071029552.1"/>
</dbReference>
<evidence type="ECO:0000313" key="6">
    <source>
        <dbReference type="EMBL" id="KAL2868736.1"/>
    </source>
</evidence>
<keyword evidence="7" id="KW-1185">Reference proteome</keyword>
<feature type="compositionally biased region" description="Low complexity" evidence="4">
    <location>
        <begin position="139"/>
        <end position="148"/>
    </location>
</feature>